<organism evidence="1 2">
    <name type="scientific">Racocetra persica</name>
    <dbReference type="NCBI Taxonomy" id="160502"/>
    <lineage>
        <taxon>Eukaryota</taxon>
        <taxon>Fungi</taxon>
        <taxon>Fungi incertae sedis</taxon>
        <taxon>Mucoromycota</taxon>
        <taxon>Glomeromycotina</taxon>
        <taxon>Glomeromycetes</taxon>
        <taxon>Diversisporales</taxon>
        <taxon>Gigasporaceae</taxon>
        <taxon>Racocetra</taxon>
    </lineage>
</organism>
<proteinExistence type="predicted"/>
<protein>
    <submittedName>
        <fullName evidence="1">13831_t:CDS:1</fullName>
    </submittedName>
</protein>
<accession>A0ACA9KNS2</accession>
<comment type="caution">
    <text evidence="1">The sequence shown here is derived from an EMBL/GenBank/DDBJ whole genome shotgun (WGS) entry which is preliminary data.</text>
</comment>
<evidence type="ECO:0000313" key="1">
    <source>
        <dbReference type="EMBL" id="CAG8484522.1"/>
    </source>
</evidence>
<dbReference type="EMBL" id="CAJVQC010000961">
    <property type="protein sequence ID" value="CAG8484522.1"/>
    <property type="molecule type" value="Genomic_DNA"/>
</dbReference>
<keyword evidence="2" id="KW-1185">Reference proteome</keyword>
<evidence type="ECO:0000313" key="2">
    <source>
        <dbReference type="Proteomes" id="UP000789920"/>
    </source>
</evidence>
<gene>
    <name evidence="1" type="ORF">RPERSI_LOCUS1124</name>
</gene>
<dbReference type="Proteomes" id="UP000789920">
    <property type="component" value="Unassembled WGS sequence"/>
</dbReference>
<sequence length="149" mass="17391">MNLNQTKIYNTDLNNFEYVPEDYEEDTESTSLVVESESIITESVMTDKFDTDIELKPFLFNYTSFDKACELAEEEERENFNILRENHTDANVDSSDLVSSLTFDFEPGLDDESEYLCKHLHKNDTNDGLRILGHWILRMAETADEDHFQ</sequence>
<reference evidence="1" key="1">
    <citation type="submission" date="2021-06" db="EMBL/GenBank/DDBJ databases">
        <authorList>
            <person name="Kallberg Y."/>
            <person name="Tangrot J."/>
            <person name="Rosling A."/>
        </authorList>
    </citation>
    <scope>NUCLEOTIDE SEQUENCE</scope>
    <source>
        <strain evidence="1">MA461A</strain>
    </source>
</reference>
<name>A0ACA9KNS2_9GLOM</name>